<proteinExistence type="predicted"/>
<evidence type="ECO:0000313" key="1">
    <source>
        <dbReference type="EMBL" id="SHL36829.1"/>
    </source>
</evidence>
<reference evidence="2" key="1">
    <citation type="submission" date="2016-11" db="EMBL/GenBank/DDBJ databases">
        <authorList>
            <person name="Varghese N."/>
            <person name="Submissions S."/>
        </authorList>
    </citation>
    <scope>NUCLEOTIDE SEQUENCE [LARGE SCALE GENOMIC DNA]</scope>
    <source>
        <strain evidence="2">DSM 29327</strain>
    </source>
</reference>
<organism evidence="1 2">
    <name type="scientific">Roseovarius marisflavi</name>
    <dbReference type="NCBI Taxonomy" id="1054996"/>
    <lineage>
        <taxon>Bacteria</taxon>
        <taxon>Pseudomonadati</taxon>
        <taxon>Pseudomonadota</taxon>
        <taxon>Alphaproteobacteria</taxon>
        <taxon>Rhodobacterales</taxon>
        <taxon>Roseobacteraceae</taxon>
        <taxon>Roseovarius</taxon>
    </lineage>
</organism>
<sequence>MIGYVTIGTKDFDNTVKFYDALLVTMGIHRLWQPGHMAALPSSH</sequence>
<dbReference type="InterPro" id="IPR029068">
    <property type="entry name" value="Glyas_Bleomycin-R_OHBP_Dase"/>
</dbReference>
<dbReference type="Gene3D" id="3.10.180.10">
    <property type="entry name" value="2,3-Dihydroxybiphenyl 1,2-Dioxygenase, domain 1"/>
    <property type="match status" value="1"/>
</dbReference>
<gene>
    <name evidence="1" type="ORF">SAMN05444414_1125</name>
</gene>
<evidence type="ECO:0000313" key="2">
    <source>
        <dbReference type="Proteomes" id="UP000184191"/>
    </source>
</evidence>
<dbReference type="Proteomes" id="UP000184191">
    <property type="component" value="Unassembled WGS sequence"/>
</dbReference>
<keyword evidence="2" id="KW-1185">Reference proteome</keyword>
<evidence type="ECO:0008006" key="3">
    <source>
        <dbReference type="Google" id="ProtNLM"/>
    </source>
</evidence>
<dbReference type="EMBL" id="FRBN01000012">
    <property type="protein sequence ID" value="SHL36829.1"/>
    <property type="molecule type" value="Genomic_DNA"/>
</dbReference>
<protein>
    <recommendedName>
        <fullName evidence="3">Glyoxalase/Bleomycin resistance protein/Dioxygenase superfamily protein</fullName>
    </recommendedName>
</protein>
<dbReference type="AlphaFoldDB" id="A0A1M7A2J7"/>
<name>A0A1M7A2J7_9RHOB</name>
<accession>A0A1M7A2J7</accession>
<dbReference type="STRING" id="1054996.SAMN05444414_1125"/>